<keyword evidence="3" id="KW-1185">Reference proteome</keyword>
<sequence>MLETIYLSRTSRFSKLLDIIGSSLGSLFWMIISESSSGLGLILLSLKLASSIILNTKAHQYFNSLRLTGTRYFDDNWFYSGAGQRKLTHVTDLIDSAIFLREKNLAPKIGLMGSGESGSITALSSVFNEPILFDAVVAHNPITDLVNHLFHDFENISPNISPQEFERRKFQAIQEYGNIQNFDTYESLLSLSPYHLPIIPEYSFLTDLLVTADEEHRLNYHSRKLICKLRELKQKDKTFVFFREFPEKQYNEDEKSAIQYSFLINSLLFR</sequence>
<dbReference type="OrthoDB" id="248387at2759"/>
<protein>
    <submittedName>
        <fullName evidence="2">Oligopeptidase b</fullName>
    </submittedName>
</protein>
<organism evidence="2 3">
    <name type="scientific">Stylonychia lemnae</name>
    <name type="common">Ciliate</name>
    <dbReference type="NCBI Taxonomy" id="5949"/>
    <lineage>
        <taxon>Eukaryota</taxon>
        <taxon>Sar</taxon>
        <taxon>Alveolata</taxon>
        <taxon>Ciliophora</taxon>
        <taxon>Intramacronucleata</taxon>
        <taxon>Spirotrichea</taxon>
        <taxon>Stichotrichia</taxon>
        <taxon>Sporadotrichida</taxon>
        <taxon>Oxytrichidae</taxon>
        <taxon>Stylonychinae</taxon>
        <taxon>Stylonychia</taxon>
    </lineage>
</organism>
<dbReference type="InParanoid" id="A0A078ARR7"/>
<feature type="domain" description="Peptidase S9 prolyl oligopeptidase catalytic" evidence="1">
    <location>
        <begin position="68"/>
        <end position="189"/>
    </location>
</feature>
<reference evidence="2 3" key="1">
    <citation type="submission" date="2014-06" db="EMBL/GenBank/DDBJ databases">
        <authorList>
            <person name="Swart Estienne"/>
        </authorList>
    </citation>
    <scope>NUCLEOTIDE SEQUENCE [LARGE SCALE GENOMIC DNA]</scope>
    <source>
        <strain evidence="2 3">130c</strain>
    </source>
</reference>
<evidence type="ECO:0000259" key="1">
    <source>
        <dbReference type="Pfam" id="PF00326"/>
    </source>
</evidence>
<accession>A0A078ARR7</accession>
<evidence type="ECO:0000313" key="3">
    <source>
        <dbReference type="Proteomes" id="UP000039865"/>
    </source>
</evidence>
<proteinExistence type="predicted"/>
<dbReference type="Pfam" id="PF00326">
    <property type="entry name" value="Peptidase_S9"/>
    <property type="match status" value="1"/>
</dbReference>
<evidence type="ECO:0000313" key="2">
    <source>
        <dbReference type="EMBL" id="CDW85180.1"/>
    </source>
</evidence>
<gene>
    <name evidence="2" type="primary">Contig6840.g7311</name>
    <name evidence="2" type="ORF">STYLEM_14252</name>
</gene>
<dbReference type="EMBL" id="CCKQ01013513">
    <property type="protein sequence ID" value="CDW85180.1"/>
    <property type="molecule type" value="Genomic_DNA"/>
</dbReference>
<dbReference type="Proteomes" id="UP000039865">
    <property type="component" value="Unassembled WGS sequence"/>
</dbReference>
<name>A0A078ARR7_STYLE</name>
<dbReference type="Gene3D" id="3.40.50.1820">
    <property type="entry name" value="alpha/beta hydrolase"/>
    <property type="match status" value="1"/>
</dbReference>
<dbReference type="InterPro" id="IPR029058">
    <property type="entry name" value="AB_hydrolase_fold"/>
</dbReference>
<dbReference type="InterPro" id="IPR001375">
    <property type="entry name" value="Peptidase_S9_cat"/>
</dbReference>
<dbReference type="GO" id="GO:0008236">
    <property type="term" value="F:serine-type peptidase activity"/>
    <property type="evidence" value="ECO:0007669"/>
    <property type="project" value="InterPro"/>
</dbReference>
<dbReference type="SUPFAM" id="SSF53474">
    <property type="entry name" value="alpha/beta-Hydrolases"/>
    <property type="match status" value="1"/>
</dbReference>
<dbReference type="GO" id="GO:0006508">
    <property type="term" value="P:proteolysis"/>
    <property type="evidence" value="ECO:0007669"/>
    <property type="project" value="InterPro"/>
</dbReference>
<dbReference type="AlphaFoldDB" id="A0A078ARR7"/>